<name>A0A1H6DSK6_9GAMM</name>
<gene>
    <name evidence="1" type="ORF">SAMN05444390_10969</name>
</gene>
<accession>A0A1H6DSK6</accession>
<dbReference type="EMBL" id="FNVQ01000009">
    <property type="protein sequence ID" value="SEG88372.1"/>
    <property type="molecule type" value="Genomic_DNA"/>
</dbReference>
<sequence>MNLVGNATILRFREGATDKVWVICPGAGAHGDNLVAWGATRWSGNATPTLQSKSVSGSADSRIRKKLKEGYCEWNWVQFDSDDLRVVHIETKAIPTPEPCFWYRIDQALFPQEVTSILDSISNGLAEVETELSLSGLVKEFHSLSLVMDLQDGQNTGQLFYREPRMSVLVLFALHRAHPLLAHTSDDNNDLLPDQLNDLRSLLSDEARFGPLPEYWHPPVFKRIAAAMQCIDLSSDLSRIKTETPAAFF</sequence>
<dbReference type="AlphaFoldDB" id="A0A1H6DSK6"/>
<evidence type="ECO:0000313" key="2">
    <source>
        <dbReference type="Proteomes" id="UP000236745"/>
    </source>
</evidence>
<protein>
    <submittedName>
        <fullName evidence="1">Uncharacterized protein</fullName>
    </submittedName>
</protein>
<organism evidence="1 2">
    <name type="scientific">Marinobacterium lutimaris</name>
    <dbReference type="NCBI Taxonomy" id="568106"/>
    <lineage>
        <taxon>Bacteria</taxon>
        <taxon>Pseudomonadati</taxon>
        <taxon>Pseudomonadota</taxon>
        <taxon>Gammaproteobacteria</taxon>
        <taxon>Oceanospirillales</taxon>
        <taxon>Oceanospirillaceae</taxon>
        <taxon>Marinobacterium</taxon>
    </lineage>
</organism>
<dbReference type="Proteomes" id="UP000236745">
    <property type="component" value="Unassembled WGS sequence"/>
</dbReference>
<proteinExistence type="predicted"/>
<evidence type="ECO:0000313" key="1">
    <source>
        <dbReference type="EMBL" id="SEG88372.1"/>
    </source>
</evidence>
<keyword evidence="2" id="KW-1185">Reference proteome</keyword>
<reference evidence="1 2" key="1">
    <citation type="submission" date="2016-10" db="EMBL/GenBank/DDBJ databases">
        <authorList>
            <person name="de Groot N.N."/>
        </authorList>
    </citation>
    <scope>NUCLEOTIDE SEQUENCE [LARGE SCALE GENOMIC DNA]</scope>
    <source>
        <strain evidence="1 2">DSM 22012</strain>
    </source>
</reference>